<reference evidence="1 2" key="1">
    <citation type="submission" date="2014-04" db="EMBL/GenBank/DDBJ databases">
        <authorList>
            <consortium name="DOE Joint Genome Institute"/>
            <person name="Kuo A."/>
            <person name="Girlanda M."/>
            <person name="Perotto S."/>
            <person name="Kohler A."/>
            <person name="Nagy L.G."/>
            <person name="Floudas D."/>
            <person name="Copeland A."/>
            <person name="Barry K.W."/>
            <person name="Cichocki N."/>
            <person name="Veneault-Fourrey C."/>
            <person name="LaButti K."/>
            <person name="Lindquist E.A."/>
            <person name="Lipzen A."/>
            <person name="Lundell T."/>
            <person name="Morin E."/>
            <person name="Murat C."/>
            <person name="Sun H."/>
            <person name="Tunlid A."/>
            <person name="Henrissat B."/>
            <person name="Grigoriev I.V."/>
            <person name="Hibbett D.S."/>
            <person name="Martin F."/>
            <person name="Nordberg H.P."/>
            <person name="Cantor M.N."/>
            <person name="Hua S.X."/>
        </authorList>
    </citation>
    <scope>NUCLEOTIDE SEQUENCE [LARGE SCALE GENOMIC DNA]</scope>
    <source>
        <strain evidence="1 2">MUT 4182</strain>
    </source>
</reference>
<gene>
    <name evidence="1" type="ORF">M407DRAFT_33472</name>
</gene>
<dbReference type="EMBL" id="KN823468">
    <property type="protein sequence ID" value="KIO16881.1"/>
    <property type="molecule type" value="Genomic_DNA"/>
</dbReference>
<evidence type="ECO:0000313" key="2">
    <source>
        <dbReference type="Proteomes" id="UP000054248"/>
    </source>
</evidence>
<reference evidence="2" key="2">
    <citation type="submission" date="2015-01" db="EMBL/GenBank/DDBJ databases">
        <title>Evolutionary Origins and Diversification of the Mycorrhizal Mutualists.</title>
        <authorList>
            <consortium name="DOE Joint Genome Institute"/>
            <consortium name="Mycorrhizal Genomics Consortium"/>
            <person name="Kohler A."/>
            <person name="Kuo A."/>
            <person name="Nagy L.G."/>
            <person name="Floudas D."/>
            <person name="Copeland A."/>
            <person name="Barry K.W."/>
            <person name="Cichocki N."/>
            <person name="Veneault-Fourrey C."/>
            <person name="LaButti K."/>
            <person name="Lindquist E.A."/>
            <person name="Lipzen A."/>
            <person name="Lundell T."/>
            <person name="Morin E."/>
            <person name="Murat C."/>
            <person name="Riley R."/>
            <person name="Ohm R."/>
            <person name="Sun H."/>
            <person name="Tunlid A."/>
            <person name="Henrissat B."/>
            <person name="Grigoriev I.V."/>
            <person name="Hibbett D.S."/>
            <person name="Martin F."/>
        </authorList>
    </citation>
    <scope>NUCLEOTIDE SEQUENCE [LARGE SCALE GENOMIC DNA]</scope>
    <source>
        <strain evidence="2">MUT 4182</strain>
    </source>
</reference>
<name>A0A0C3Q2A1_9AGAM</name>
<dbReference type="AlphaFoldDB" id="A0A0C3Q2A1"/>
<accession>A0A0C3Q2A1</accession>
<sequence length="141" mass="15283">MSSQYCYPTTFQHWLNIARTALSVDPTRFPSASSPFALQRWPHPIAAAPQQINLPITPSKTQPLPSPDIKDRVHRPRTINLVTNACAKTPSLLPLGTPTLDQVAAMHPAFQTSNGSPLRSLSTRMPRVAAAAAIPLATVKL</sequence>
<dbReference type="HOGENOM" id="CLU_1826720_0_0_1"/>
<organism evidence="1 2">
    <name type="scientific">Tulasnella calospora MUT 4182</name>
    <dbReference type="NCBI Taxonomy" id="1051891"/>
    <lineage>
        <taxon>Eukaryota</taxon>
        <taxon>Fungi</taxon>
        <taxon>Dikarya</taxon>
        <taxon>Basidiomycota</taxon>
        <taxon>Agaricomycotina</taxon>
        <taxon>Agaricomycetes</taxon>
        <taxon>Cantharellales</taxon>
        <taxon>Tulasnellaceae</taxon>
        <taxon>Tulasnella</taxon>
    </lineage>
</organism>
<protein>
    <submittedName>
        <fullName evidence="1">Uncharacterized protein</fullName>
    </submittedName>
</protein>
<dbReference type="Proteomes" id="UP000054248">
    <property type="component" value="Unassembled WGS sequence"/>
</dbReference>
<keyword evidence="2" id="KW-1185">Reference proteome</keyword>
<proteinExistence type="predicted"/>
<evidence type="ECO:0000313" key="1">
    <source>
        <dbReference type="EMBL" id="KIO16881.1"/>
    </source>
</evidence>